<sequence>MSSWRTLGDGRKVMVQEAGPSESFSSISKSLKNPESLIKMSFRNNGGQGKLFPTLCFWCKAPVYFVENSSNGGCFLADRTASEGGWKVHACWLANKGIDKSLVIKHYREKIKEKSCSLLQKIPRKRNKFSTTSL</sequence>
<name>A0A0H3ZPZ6_9VIBR</name>
<dbReference type="AlphaFoldDB" id="A0A0H3ZPZ6"/>
<protein>
    <submittedName>
        <fullName evidence="1">Uncharacterized protein</fullName>
    </submittedName>
</protein>
<accession>A0A0H3ZPZ6</accession>
<proteinExistence type="predicted"/>
<evidence type="ECO:0000313" key="1">
    <source>
        <dbReference type="EMBL" id="AKN38290.1"/>
    </source>
</evidence>
<reference evidence="1" key="1">
    <citation type="journal article" date="2015" name="MBio">
        <title>Eco-Evolutionary Dynamics of Episomes among Ecologically Cohesive Bacterial Populations.</title>
        <authorList>
            <person name="Xue H."/>
            <person name="Cordero O.X."/>
            <person name="Camas F.M."/>
            <person name="Trimble W."/>
            <person name="Meyer F."/>
            <person name="Guglielmini J."/>
            <person name="Rocha E.P."/>
            <person name="Polz M.F."/>
        </authorList>
    </citation>
    <scope>NUCLEOTIDE SEQUENCE</scope>
    <source>
        <strain evidence="1">1S_269</strain>
    </source>
</reference>
<dbReference type="EMBL" id="KP795573">
    <property type="protein sequence ID" value="AKN38290.1"/>
    <property type="molecule type" value="Genomic_DNA"/>
</dbReference>
<organism evidence="1">
    <name type="scientific">Vibrio sp. 1S_269</name>
    <dbReference type="NCBI Taxonomy" id="1652828"/>
    <lineage>
        <taxon>Bacteria</taxon>
        <taxon>Pseudomonadati</taxon>
        <taxon>Pseudomonadota</taxon>
        <taxon>Gammaproteobacteria</taxon>
        <taxon>Vibrionales</taxon>
        <taxon>Vibrionaceae</taxon>
        <taxon>Vibrio</taxon>
    </lineage>
</organism>